<dbReference type="Proteomes" id="UP000015454">
    <property type="component" value="Unassembled WGS sequence"/>
</dbReference>
<keyword evidence="2" id="KW-1185">Reference proteome</keyword>
<organism evidence="1 2">
    <name type="scientific">Leptospira broomii serovar Hurstbridge str. 5399</name>
    <dbReference type="NCBI Taxonomy" id="1049789"/>
    <lineage>
        <taxon>Bacteria</taxon>
        <taxon>Pseudomonadati</taxon>
        <taxon>Spirochaetota</taxon>
        <taxon>Spirochaetia</taxon>
        <taxon>Leptospirales</taxon>
        <taxon>Leptospiraceae</taxon>
        <taxon>Leptospira</taxon>
    </lineage>
</organism>
<reference evidence="1" key="1">
    <citation type="submission" date="2013-05" db="EMBL/GenBank/DDBJ databases">
        <authorList>
            <person name="Harkins D.M."/>
            <person name="Durkin A.S."/>
            <person name="Brinkac L.M."/>
            <person name="Haft D.H."/>
            <person name="Selengut J.D."/>
            <person name="Sanka R."/>
            <person name="DePew J."/>
            <person name="Purushe J."/>
            <person name="Hartskeerl R.A."/>
            <person name="Ahmed A."/>
            <person name="van der Linden H."/>
            <person name="Goris M.G.A."/>
            <person name="Vinetz J.M."/>
            <person name="Sutton G.G."/>
            <person name="Nierman W.C."/>
            <person name="Fouts D.E."/>
        </authorList>
    </citation>
    <scope>NUCLEOTIDE SEQUENCE [LARGE SCALE GENOMIC DNA]</scope>
    <source>
        <strain evidence="1">5399</strain>
    </source>
</reference>
<accession>T0GGF0</accession>
<name>T0GGF0_9LEPT</name>
<dbReference type="OrthoDB" id="9977163at2"/>
<evidence type="ECO:0000313" key="1">
    <source>
        <dbReference type="EMBL" id="EQA45934.1"/>
    </source>
</evidence>
<dbReference type="AlphaFoldDB" id="T0GGF0"/>
<sequence length="53" mass="5940">MSRIPEQNTVIVLNAISNAYFYGTLAKSSLNTDQTHFNAILKKCNSQILILKI</sequence>
<dbReference type="EMBL" id="AHMO02000008">
    <property type="protein sequence ID" value="EQA45934.1"/>
    <property type="molecule type" value="Genomic_DNA"/>
</dbReference>
<gene>
    <name evidence="1" type="ORF">LEP1GSC050_4180</name>
</gene>
<proteinExistence type="predicted"/>
<comment type="caution">
    <text evidence="1">The sequence shown here is derived from an EMBL/GenBank/DDBJ whole genome shotgun (WGS) entry which is preliminary data.</text>
</comment>
<evidence type="ECO:0000313" key="2">
    <source>
        <dbReference type="Proteomes" id="UP000015454"/>
    </source>
</evidence>
<protein>
    <submittedName>
        <fullName evidence="1">Uncharacterized protein</fullName>
    </submittedName>
</protein>